<keyword evidence="3" id="KW-0804">Transcription</keyword>
<dbReference type="FunFam" id="1.10.10.10:FF:000056">
    <property type="entry name" value="IclR family transcriptional regulator"/>
    <property type="match status" value="1"/>
</dbReference>
<name>A0A8S0Y2V2_9FIRM</name>
<evidence type="ECO:0000256" key="3">
    <source>
        <dbReference type="ARBA" id="ARBA00023163"/>
    </source>
</evidence>
<evidence type="ECO:0000256" key="4">
    <source>
        <dbReference type="ARBA" id="ARBA00058938"/>
    </source>
</evidence>
<dbReference type="PANTHER" id="PTHR30136">
    <property type="entry name" value="HELIX-TURN-HELIX TRANSCRIPTIONAL REGULATOR, ICLR FAMILY"/>
    <property type="match status" value="1"/>
</dbReference>
<dbReference type="InterPro" id="IPR050707">
    <property type="entry name" value="HTH_MetabolicPath_Reg"/>
</dbReference>
<dbReference type="Proteomes" id="UP001071230">
    <property type="component" value="Unassembled WGS sequence"/>
</dbReference>
<feature type="domain" description="IclR-ED" evidence="7">
    <location>
        <begin position="103"/>
        <end position="286"/>
    </location>
</feature>
<evidence type="ECO:0000256" key="5">
    <source>
        <dbReference type="ARBA" id="ARBA00070406"/>
    </source>
</evidence>
<proteinExistence type="predicted"/>
<dbReference type="InterPro" id="IPR036388">
    <property type="entry name" value="WH-like_DNA-bd_sf"/>
</dbReference>
<accession>A0A8S0Y2V2</accession>
<gene>
    <name evidence="8" type="ORF">DEACI_1888</name>
    <name evidence="9" type="ORF">DEACI_2963</name>
</gene>
<dbReference type="SUPFAM" id="SSF55781">
    <property type="entry name" value="GAF domain-like"/>
    <property type="match status" value="1"/>
</dbReference>
<dbReference type="SMART" id="SM00346">
    <property type="entry name" value="HTH_ICLR"/>
    <property type="match status" value="1"/>
</dbReference>
<feature type="domain" description="HTH iclR-type" evidence="6">
    <location>
        <begin position="40"/>
        <end position="102"/>
    </location>
</feature>
<evidence type="ECO:0000313" key="10">
    <source>
        <dbReference type="Proteomes" id="UP001071230"/>
    </source>
</evidence>
<evidence type="ECO:0000259" key="6">
    <source>
        <dbReference type="PROSITE" id="PS51077"/>
    </source>
</evidence>
<dbReference type="PROSITE" id="PS51078">
    <property type="entry name" value="ICLR_ED"/>
    <property type="match status" value="1"/>
</dbReference>
<dbReference type="SUPFAM" id="SSF46785">
    <property type="entry name" value="Winged helix' DNA-binding domain"/>
    <property type="match status" value="1"/>
</dbReference>
<evidence type="ECO:0000313" key="9">
    <source>
        <dbReference type="EMBL" id="CEJ08486.1"/>
    </source>
</evidence>
<dbReference type="Gene3D" id="1.10.10.10">
    <property type="entry name" value="Winged helix-like DNA-binding domain superfamily/Winged helix DNA-binding domain"/>
    <property type="match status" value="1"/>
</dbReference>
<dbReference type="InterPro" id="IPR005471">
    <property type="entry name" value="Tscrpt_reg_IclR_N"/>
</dbReference>
<keyword evidence="10" id="KW-1185">Reference proteome</keyword>
<dbReference type="PROSITE" id="PS51077">
    <property type="entry name" value="HTH_ICLR"/>
    <property type="match status" value="1"/>
</dbReference>
<dbReference type="PANTHER" id="PTHR30136:SF24">
    <property type="entry name" value="HTH-TYPE TRANSCRIPTIONAL REPRESSOR ALLR"/>
    <property type="match status" value="1"/>
</dbReference>
<sequence length="290" mass="31345">MGTVTPVSYCDGLSNAARAAKLTKSHTLGEIAINKGSERLQTVDRALMVLLAFTNEKPVWGITELSQEFGLAKSIIHRLLSSLQHYGFVEADPVTRKYSLGPKALVLGRIAANQMSLRKVSLPVMQNLADLSGESVILTIQDGMSGVAIEIVEGTQAITWKTSLGNNLPLHCGASKKILLAFQPPEFIEQYLKSESLVRLSDQKLMQAEALREELAYIREKGIAVTFGEVDLGVTALATPIFNEHRKIIAGLSIGGPSFRFTPENLATLSQLAKQAAATISDKLGCISKK</sequence>
<dbReference type="InterPro" id="IPR029016">
    <property type="entry name" value="GAF-like_dom_sf"/>
</dbReference>
<evidence type="ECO:0000259" key="7">
    <source>
        <dbReference type="PROSITE" id="PS51078"/>
    </source>
</evidence>
<evidence type="ECO:0000256" key="1">
    <source>
        <dbReference type="ARBA" id="ARBA00023015"/>
    </source>
</evidence>
<dbReference type="GO" id="GO:0003677">
    <property type="term" value="F:DNA binding"/>
    <property type="evidence" value="ECO:0007669"/>
    <property type="project" value="UniProtKB-KW"/>
</dbReference>
<comment type="function">
    <text evidence="4">May be an activator protein for the gylABX operon.</text>
</comment>
<dbReference type="GO" id="GO:0003700">
    <property type="term" value="F:DNA-binding transcription factor activity"/>
    <property type="evidence" value="ECO:0007669"/>
    <property type="project" value="TreeGrafter"/>
</dbReference>
<organism evidence="8">
    <name type="scientific">Acididesulfobacillus acetoxydans</name>
    <dbReference type="NCBI Taxonomy" id="1561005"/>
    <lineage>
        <taxon>Bacteria</taxon>
        <taxon>Bacillati</taxon>
        <taxon>Bacillota</taxon>
        <taxon>Clostridia</taxon>
        <taxon>Eubacteriales</taxon>
        <taxon>Peptococcaceae</taxon>
        <taxon>Acididesulfobacillus</taxon>
    </lineage>
</organism>
<keyword evidence="1" id="KW-0805">Transcription regulation</keyword>
<dbReference type="Proteomes" id="UP000836597">
    <property type="component" value="Chromosome"/>
</dbReference>
<reference evidence="8" key="2">
    <citation type="submission" date="2020-01" db="EMBL/GenBank/DDBJ databases">
        <authorList>
            <person name="Hornung B."/>
        </authorList>
    </citation>
    <scope>NUCLEOTIDE SEQUENCE</scope>
    <source>
        <strain evidence="8">PacBioINE</strain>
    </source>
</reference>
<dbReference type="GO" id="GO:0045892">
    <property type="term" value="P:negative regulation of DNA-templated transcription"/>
    <property type="evidence" value="ECO:0007669"/>
    <property type="project" value="TreeGrafter"/>
</dbReference>
<dbReference type="Pfam" id="PF01614">
    <property type="entry name" value="IclR_C"/>
    <property type="match status" value="1"/>
</dbReference>
<dbReference type="KEGG" id="aacx:DEACI_1888"/>
<protein>
    <recommendedName>
        <fullName evidence="5">Glycerol operon regulatory protein</fullName>
    </recommendedName>
</protein>
<dbReference type="EMBL" id="CDGJ01000082">
    <property type="protein sequence ID" value="CEJ08486.1"/>
    <property type="molecule type" value="Genomic_DNA"/>
</dbReference>
<dbReference type="InterPro" id="IPR014757">
    <property type="entry name" value="Tscrpt_reg_IclR_C"/>
</dbReference>
<reference evidence="9" key="1">
    <citation type="submission" date="2014-11" db="EMBL/GenBank/DDBJ databases">
        <authorList>
            <person name="Hornung B.V."/>
        </authorList>
    </citation>
    <scope>NUCLEOTIDE SEQUENCE</scope>
    <source>
        <strain evidence="9">INE</strain>
    </source>
</reference>
<dbReference type="Gene3D" id="3.30.450.40">
    <property type="match status" value="1"/>
</dbReference>
<dbReference type="EMBL" id="LR746496">
    <property type="protein sequence ID" value="CAA7601235.1"/>
    <property type="molecule type" value="Genomic_DNA"/>
</dbReference>
<dbReference type="AlphaFoldDB" id="A0A8S0Y2V2"/>
<dbReference type="InterPro" id="IPR036390">
    <property type="entry name" value="WH_DNA-bd_sf"/>
</dbReference>
<evidence type="ECO:0000313" key="8">
    <source>
        <dbReference type="EMBL" id="CAA7601235.1"/>
    </source>
</evidence>
<dbReference type="Pfam" id="PF09339">
    <property type="entry name" value="HTH_IclR"/>
    <property type="match status" value="1"/>
</dbReference>
<keyword evidence="2" id="KW-0238">DNA-binding</keyword>
<evidence type="ECO:0000256" key="2">
    <source>
        <dbReference type="ARBA" id="ARBA00023125"/>
    </source>
</evidence>